<proteinExistence type="predicted"/>
<comment type="caution">
    <text evidence="1">The sequence shown here is derived from an EMBL/GenBank/DDBJ whole genome shotgun (WGS) entry which is preliminary data.</text>
</comment>
<protein>
    <submittedName>
        <fullName evidence="1">Uncharacterized protein</fullName>
    </submittedName>
</protein>
<dbReference type="RefSeq" id="WP_045775400.1">
    <property type="nucleotide sequence ID" value="NZ_LAJY01000180.1"/>
</dbReference>
<name>A0A0F3ITT0_9PROT</name>
<accession>A0A0F3ITT0</accession>
<evidence type="ECO:0000313" key="2">
    <source>
        <dbReference type="Proteomes" id="UP000033774"/>
    </source>
</evidence>
<organism evidence="1 2">
    <name type="scientific">Elstera litoralis</name>
    <dbReference type="NCBI Taxonomy" id="552518"/>
    <lineage>
        <taxon>Bacteria</taxon>
        <taxon>Pseudomonadati</taxon>
        <taxon>Pseudomonadota</taxon>
        <taxon>Alphaproteobacteria</taxon>
        <taxon>Rhodospirillales</taxon>
        <taxon>Rhodospirillaceae</taxon>
        <taxon>Elstera</taxon>
    </lineage>
</organism>
<evidence type="ECO:0000313" key="1">
    <source>
        <dbReference type="EMBL" id="KJV09968.1"/>
    </source>
</evidence>
<keyword evidence="2" id="KW-1185">Reference proteome</keyword>
<dbReference type="AlphaFoldDB" id="A0A0F3ITT0"/>
<sequence>MAATTKNDGAARRGAALLALTFGGLLCLTGAARLWAVWQAEPARIGLEALKRGALPMKPRLCCLKSPTRWQHRDGWGRLSFPGRLAIAAAVSKPDTPARG</sequence>
<gene>
    <name evidence="1" type="ORF">VZ95_08085</name>
</gene>
<reference evidence="1 2" key="1">
    <citation type="submission" date="2015-03" db="EMBL/GenBank/DDBJ databases">
        <title>Draft genome sequence of Elstera litoralis.</title>
        <authorList>
            <person name="Rahalkar M.C."/>
            <person name="Dhakephalkar P.K."/>
            <person name="Pore S.D."/>
            <person name="Arora P."/>
            <person name="Kapse N.G."/>
            <person name="Pandit P.S."/>
        </authorList>
    </citation>
    <scope>NUCLEOTIDE SEQUENCE [LARGE SCALE GENOMIC DNA]</scope>
    <source>
        <strain evidence="1 2">Dia-1</strain>
    </source>
</reference>
<dbReference type="EMBL" id="LAJY01000180">
    <property type="protein sequence ID" value="KJV09968.1"/>
    <property type="molecule type" value="Genomic_DNA"/>
</dbReference>
<dbReference type="Proteomes" id="UP000033774">
    <property type="component" value="Unassembled WGS sequence"/>
</dbReference>